<organism evidence="2 3">
    <name type="scientific">Plakobranchus ocellatus</name>
    <dbReference type="NCBI Taxonomy" id="259542"/>
    <lineage>
        <taxon>Eukaryota</taxon>
        <taxon>Metazoa</taxon>
        <taxon>Spiralia</taxon>
        <taxon>Lophotrochozoa</taxon>
        <taxon>Mollusca</taxon>
        <taxon>Gastropoda</taxon>
        <taxon>Heterobranchia</taxon>
        <taxon>Euthyneura</taxon>
        <taxon>Panpulmonata</taxon>
        <taxon>Sacoglossa</taxon>
        <taxon>Placobranchoidea</taxon>
        <taxon>Plakobranchidae</taxon>
        <taxon>Plakobranchus</taxon>
    </lineage>
</organism>
<feature type="region of interest" description="Disordered" evidence="1">
    <location>
        <begin position="51"/>
        <end position="92"/>
    </location>
</feature>
<gene>
    <name evidence="2" type="ORF">PoB_000994500</name>
</gene>
<sequence length="172" mass="18121">MAISGFQALRQARTPLGGGRGDRPATEGSLQILGRVRYLLRLQVPVKKVTNAPVVTSNPDGSNPKPPGADGNTATPPSAGGGNTVTLPPSNPGVDGAEVAGSRTTYIIQGPPPKIPGRKRPSYPFRAGWDRRVMARTRIRISDLSLGGQLPYQISHTLNTKAAMLVHVTNIS</sequence>
<reference evidence="2 3" key="1">
    <citation type="journal article" date="2021" name="Elife">
        <title>Chloroplast acquisition without the gene transfer in kleptoplastic sea slugs, Plakobranchus ocellatus.</title>
        <authorList>
            <person name="Maeda T."/>
            <person name="Takahashi S."/>
            <person name="Yoshida T."/>
            <person name="Shimamura S."/>
            <person name="Takaki Y."/>
            <person name="Nagai Y."/>
            <person name="Toyoda A."/>
            <person name="Suzuki Y."/>
            <person name="Arimoto A."/>
            <person name="Ishii H."/>
            <person name="Satoh N."/>
            <person name="Nishiyama T."/>
            <person name="Hasebe M."/>
            <person name="Maruyama T."/>
            <person name="Minagawa J."/>
            <person name="Obokata J."/>
            <person name="Shigenobu S."/>
        </authorList>
    </citation>
    <scope>NUCLEOTIDE SEQUENCE [LARGE SCALE GENOMIC DNA]</scope>
</reference>
<keyword evidence="3" id="KW-1185">Reference proteome</keyword>
<dbReference type="AlphaFoldDB" id="A0AAV3YLT1"/>
<accession>A0AAV3YLT1</accession>
<name>A0AAV3YLT1_9GAST</name>
<protein>
    <submittedName>
        <fullName evidence="2">Uncharacterized protein</fullName>
    </submittedName>
</protein>
<comment type="caution">
    <text evidence="2">The sequence shown here is derived from an EMBL/GenBank/DDBJ whole genome shotgun (WGS) entry which is preliminary data.</text>
</comment>
<feature type="region of interest" description="Disordered" evidence="1">
    <location>
        <begin position="1"/>
        <end position="26"/>
    </location>
</feature>
<dbReference type="EMBL" id="BLXT01001203">
    <property type="protein sequence ID" value="GFN83439.1"/>
    <property type="molecule type" value="Genomic_DNA"/>
</dbReference>
<evidence type="ECO:0000313" key="2">
    <source>
        <dbReference type="EMBL" id="GFN83439.1"/>
    </source>
</evidence>
<evidence type="ECO:0000313" key="3">
    <source>
        <dbReference type="Proteomes" id="UP000735302"/>
    </source>
</evidence>
<proteinExistence type="predicted"/>
<dbReference type="Proteomes" id="UP000735302">
    <property type="component" value="Unassembled WGS sequence"/>
</dbReference>
<evidence type="ECO:0000256" key="1">
    <source>
        <dbReference type="SAM" id="MobiDB-lite"/>
    </source>
</evidence>